<feature type="domain" description="Histidine kinase" evidence="12">
    <location>
        <begin position="233"/>
        <end position="443"/>
    </location>
</feature>
<keyword evidence="7 13" id="KW-0418">Kinase</keyword>
<keyword evidence="5" id="KW-0808">Transferase</keyword>
<sequence length="447" mass="48815">MVGRQAKQSRSLTLQLSVWIGCVIVAVGVIACALSFLFAYQEARELQDGQLNEIAALIDSRALEFSGSRSSIESSPDKDVKVVIDRLNGTLTGFAQAAGLIVPNTLTDGFHDLDDNGKGWRVNIRTLRSGERIALAEPSALRDEIARDGAMRTLVPMLILLPGLGVVIVVIVRTKLGPLSRLANVVDQQTDVSLEPLSEDGITNEALPFVRSINRLISRLREAISLQRRFVASAAHELRSPLAALSLQAENLGTTITSQDARERLTAFQSGLRRTHRLVEQLLTLARSEQGGLEQPTRVSLRAVATDVINSTIDMAREKNIDLGFEHFEDVDAVVDVSSLTVVLRNLVDNAVRYTPTGGRVDVSVIRLGEEMVLEVTDSGPGIPEEELAHVLEPFYRLDHSAQSGSGLGLSIVSEIARRTGGRLMLANMKVGFRARYFHPLHQKARL</sequence>
<evidence type="ECO:0000256" key="11">
    <source>
        <dbReference type="SAM" id="Phobius"/>
    </source>
</evidence>
<evidence type="ECO:0000256" key="5">
    <source>
        <dbReference type="ARBA" id="ARBA00022679"/>
    </source>
</evidence>
<evidence type="ECO:0000256" key="4">
    <source>
        <dbReference type="ARBA" id="ARBA00022553"/>
    </source>
</evidence>
<comment type="subcellular location">
    <subcellularLocation>
        <location evidence="2">Membrane</location>
        <topology evidence="2">Multi-pass membrane protein</topology>
    </subcellularLocation>
</comment>
<dbReference type="InterPro" id="IPR004358">
    <property type="entry name" value="Sig_transdc_His_kin-like_C"/>
</dbReference>
<dbReference type="Gene3D" id="1.10.287.130">
    <property type="match status" value="1"/>
</dbReference>
<dbReference type="GO" id="GO:0000155">
    <property type="term" value="F:phosphorelay sensor kinase activity"/>
    <property type="evidence" value="ECO:0007669"/>
    <property type="project" value="InterPro"/>
</dbReference>
<accession>A0A248VCJ9</accession>
<organism evidence="13 14">
    <name type="scientific">Paraburkholderia aromaticivorans</name>
    <dbReference type="NCBI Taxonomy" id="2026199"/>
    <lineage>
        <taxon>Bacteria</taxon>
        <taxon>Pseudomonadati</taxon>
        <taxon>Pseudomonadota</taxon>
        <taxon>Betaproteobacteria</taxon>
        <taxon>Burkholderiales</taxon>
        <taxon>Burkholderiaceae</taxon>
        <taxon>Paraburkholderia</taxon>
    </lineage>
</organism>
<gene>
    <name evidence="13" type="ORF">CJU94_00505</name>
</gene>
<proteinExistence type="predicted"/>
<dbReference type="KEGG" id="parb:CJU94_00505"/>
<dbReference type="PANTHER" id="PTHR45436">
    <property type="entry name" value="SENSOR HISTIDINE KINASE YKOH"/>
    <property type="match status" value="1"/>
</dbReference>
<keyword evidence="4" id="KW-0597">Phosphoprotein</keyword>
<dbReference type="InterPro" id="IPR036097">
    <property type="entry name" value="HisK_dim/P_sf"/>
</dbReference>
<evidence type="ECO:0000256" key="8">
    <source>
        <dbReference type="ARBA" id="ARBA00022989"/>
    </source>
</evidence>
<evidence type="ECO:0000313" key="13">
    <source>
        <dbReference type="EMBL" id="ASV96787.1"/>
    </source>
</evidence>
<dbReference type="Pfam" id="PF00512">
    <property type="entry name" value="HisKA"/>
    <property type="match status" value="1"/>
</dbReference>
<feature type="transmembrane region" description="Helical" evidence="11">
    <location>
        <begin position="154"/>
        <end position="172"/>
    </location>
</feature>
<dbReference type="GO" id="GO:0005886">
    <property type="term" value="C:plasma membrane"/>
    <property type="evidence" value="ECO:0007669"/>
    <property type="project" value="TreeGrafter"/>
</dbReference>
<dbReference type="InterPro" id="IPR050428">
    <property type="entry name" value="TCS_sensor_his_kinase"/>
</dbReference>
<keyword evidence="8 11" id="KW-1133">Transmembrane helix</keyword>
<evidence type="ECO:0000256" key="2">
    <source>
        <dbReference type="ARBA" id="ARBA00004141"/>
    </source>
</evidence>
<evidence type="ECO:0000256" key="7">
    <source>
        <dbReference type="ARBA" id="ARBA00022777"/>
    </source>
</evidence>
<dbReference type="CDD" id="cd00082">
    <property type="entry name" value="HisKA"/>
    <property type="match status" value="1"/>
</dbReference>
<dbReference type="PANTHER" id="PTHR45436:SF15">
    <property type="entry name" value="SENSOR HISTIDINE KINASE CUSS"/>
    <property type="match status" value="1"/>
</dbReference>
<evidence type="ECO:0000256" key="1">
    <source>
        <dbReference type="ARBA" id="ARBA00000085"/>
    </source>
</evidence>
<dbReference type="EC" id="2.7.13.3" evidence="3"/>
<keyword evidence="6 11" id="KW-0812">Transmembrane</keyword>
<dbReference type="EMBL" id="CP022989">
    <property type="protein sequence ID" value="ASV96787.1"/>
    <property type="molecule type" value="Genomic_DNA"/>
</dbReference>
<dbReference type="PROSITE" id="PS51257">
    <property type="entry name" value="PROKAR_LIPOPROTEIN"/>
    <property type="match status" value="1"/>
</dbReference>
<dbReference type="InterPro" id="IPR003661">
    <property type="entry name" value="HisK_dim/P_dom"/>
</dbReference>
<dbReference type="AlphaFoldDB" id="A0A248VCJ9"/>
<evidence type="ECO:0000256" key="6">
    <source>
        <dbReference type="ARBA" id="ARBA00022692"/>
    </source>
</evidence>
<dbReference type="PRINTS" id="PR00344">
    <property type="entry name" value="BCTRLSENSOR"/>
</dbReference>
<evidence type="ECO:0000259" key="12">
    <source>
        <dbReference type="PROSITE" id="PS50109"/>
    </source>
</evidence>
<dbReference type="SUPFAM" id="SSF47384">
    <property type="entry name" value="Homodimeric domain of signal transducing histidine kinase"/>
    <property type="match status" value="1"/>
</dbReference>
<evidence type="ECO:0000256" key="9">
    <source>
        <dbReference type="ARBA" id="ARBA00023012"/>
    </source>
</evidence>
<keyword evidence="14" id="KW-1185">Reference proteome</keyword>
<keyword evidence="10 11" id="KW-0472">Membrane</keyword>
<dbReference type="SMART" id="SM00387">
    <property type="entry name" value="HATPase_c"/>
    <property type="match status" value="1"/>
</dbReference>
<dbReference type="CDD" id="cd00075">
    <property type="entry name" value="HATPase"/>
    <property type="match status" value="1"/>
</dbReference>
<dbReference type="OrthoDB" id="8554694at2"/>
<evidence type="ECO:0000256" key="10">
    <source>
        <dbReference type="ARBA" id="ARBA00023136"/>
    </source>
</evidence>
<feature type="transmembrane region" description="Helical" evidence="11">
    <location>
        <begin position="12"/>
        <end position="40"/>
    </location>
</feature>
<dbReference type="SUPFAM" id="SSF55874">
    <property type="entry name" value="ATPase domain of HSP90 chaperone/DNA topoisomerase II/histidine kinase"/>
    <property type="match status" value="1"/>
</dbReference>
<dbReference type="Pfam" id="PF02518">
    <property type="entry name" value="HATPase_c"/>
    <property type="match status" value="1"/>
</dbReference>
<dbReference type="InterPro" id="IPR036890">
    <property type="entry name" value="HATPase_C_sf"/>
</dbReference>
<evidence type="ECO:0000313" key="14">
    <source>
        <dbReference type="Proteomes" id="UP000215158"/>
    </source>
</evidence>
<dbReference type="InterPro" id="IPR005467">
    <property type="entry name" value="His_kinase_dom"/>
</dbReference>
<dbReference type="Gene3D" id="3.30.565.10">
    <property type="entry name" value="Histidine kinase-like ATPase, C-terminal domain"/>
    <property type="match status" value="1"/>
</dbReference>
<dbReference type="PROSITE" id="PS50109">
    <property type="entry name" value="HIS_KIN"/>
    <property type="match status" value="1"/>
</dbReference>
<protein>
    <recommendedName>
        <fullName evidence="3">histidine kinase</fullName>
        <ecNumber evidence="3">2.7.13.3</ecNumber>
    </recommendedName>
</protein>
<keyword evidence="9" id="KW-0902">Two-component regulatory system</keyword>
<dbReference type="InterPro" id="IPR003594">
    <property type="entry name" value="HATPase_dom"/>
</dbReference>
<reference evidence="13 14" key="1">
    <citation type="submission" date="2017-08" db="EMBL/GenBank/DDBJ databases">
        <title>Identification and genetic characteristics of simultaneous BTEX- and naphthalene-degrading Paraburkholderia sp. BN5 isolated from petroleum-contaminated soil.</title>
        <authorList>
            <person name="Lee Y."/>
            <person name="Jeon C.O."/>
        </authorList>
    </citation>
    <scope>NUCLEOTIDE SEQUENCE [LARGE SCALE GENOMIC DNA]</scope>
    <source>
        <strain evidence="13 14">BN5</strain>
    </source>
</reference>
<dbReference type="RefSeq" id="WP_095417094.1">
    <property type="nucleotide sequence ID" value="NZ_CP022989.1"/>
</dbReference>
<comment type="catalytic activity">
    <reaction evidence="1">
        <text>ATP + protein L-histidine = ADP + protein N-phospho-L-histidine.</text>
        <dbReference type="EC" id="2.7.13.3"/>
    </reaction>
</comment>
<name>A0A248VCJ9_9BURK</name>
<dbReference type="Proteomes" id="UP000215158">
    <property type="component" value="Chromosome 1"/>
</dbReference>
<dbReference type="SMART" id="SM00388">
    <property type="entry name" value="HisKA"/>
    <property type="match status" value="1"/>
</dbReference>
<evidence type="ECO:0000256" key="3">
    <source>
        <dbReference type="ARBA" id="ARBA00012438"/>
    </source>
</evidence>